<evidence type="ECO:0000256" key="1">
    <source>
        <dbReference type="ARBA" id="ARBA00005254"/>
    </source>
</evidence>
<proteinExistence type="inferred from homology"/>
<dbReference type="InterPro" id="IPR052342">
    <property type="entry name" value="MCH/BMMD"/>
</dbReference>
<dbReference type="InterPro" id="IPR002539">
    <property type="entry name" value="MaoC-like_dom"/>
</dbReference>
<dbReference type="InterPro" id="IPR029069">
    <property type="entry name" value="HotDog_dom_sf"/>
</dbReference>
<reference evidence="4 5" key="1">
    <citation type="journal article" date="2021" name="Microbiol. Resour. Announc.">
        <title>Complete Genome Sequences of Two Rhodococcus sp. Strains with Large and Linear Chromosomes, Isolated from Apple Rhizosphere.</title>
        <authorList>
            <person name="Benning S."/>
            <person name="Brugnone N."/>
            <person name="Siani R."/>
            <person name="Kublik S."/>
            <person name="Schloter M."/>
            <person name="Rad V."/>
        </authorList>
    </citation>
    <scope>NUCLEOTIDE SEQUENCE [LARGE SCALE GENOMIC DNA]</scope>
    <source>
        <strain evidence="4 5">R79</strain>
    </source>
</reference>
<dbReference type="Proteomes" id="UP000662986">
    <property type="component" value="Chromosome"/>
</dbReference>
<feature type="domain" description="MaoC-like" evidence="3">
    <location>
        <begin position="14"/>
        <end position="111"/>
    </location>
</feature>
<dbReference type="Pfam" id="PF01575">
    <property type="entry name" value="MaoC_dehydratas"/>
    <property type="match status" value="1"/>
</dbReference>
<dbReference type="PANTHER" id="PTHR43664:SF1">
    <property type="entry name" value="BETA-METHYLMALYL-COA DEHYDRATASE"/>
    <property type="match status" value="1"/>
</dbReference>
<organism evidence="4 5">
    <name type="scientific">Rhodococcus pseudokoreensis</name>
    <dbReference type="NCBI Taxonomy" id="2811421"/>
    <lineage>
        <taxon>Bacteria</taxon>
        <taxon>Bacillati</taxon>
        <taxon>Actinomycetota</taxon>
        <taxon>Actinomycetes</taxon>
        <taxon>Mycobacteriales</taxon>
        <taxon>Nocardiaceae</taxon>
        <taxon>Rhodococcus</taxon>
    </lineage>
</organism>
<feature type="region of interest" description="Disordered" evidence="2">
    <location>
        <begin position="156"/>
        <end position="175"/>
    </location>
</feature>
<reference evidence="4 5" key="2">
    <citation type="journal article" date="2022" name="Arch. Microbiol.">
        <title>Rhodococcus pseudokoreensis sp. nov. isolated from the rhizosphere of young M26 apple rootstocks.</title>
        <authorList>
            <person name="Kampfer P."/>
            <person name="Glaeser S.P."/>
            <person name="Blom J."/>
            <person name="Wolf J."/>
            <person name="Benning S."/>
            <person name="Schloter M."/>
            <person name="Neumann-Schaal M."/>
        </authorList>
    </citation>
    <scope>NUCLEOTIDE SEQUENCE [LARGE SCALE GENOMIC DNA]</scope>
    <source>
        <strain evidence="4 5">R79</strain>
    </source>
</reference>
<name>A0A974ZWB0_9NOCA</name>
<comment type="similarity">
    <text evidence="1">Belongs to the enoyl-CoA hydratase/isomerase family.</text>
</comment>
<gene>
    <name evidence="4" type="ORF">JWS13_31310</name>
</gene>
<accession>A0A974ZWB0</accession>
<keyword evidence="5" id="KW-1185">Reference proteome</keyword>
<evidence type="ECO:0000313" key="5">
    <source>
        <dbReference type="Proteomes" id="UP000662986"/>
    </source>
</evidence>
<evidence type="ECO:0000313" key="4">
    <source>
        <dbReference type="EMBL" id="QSE92770.1"/>
    </source>
</evidence>
<dbReference type="EMBL" id="CP070619">
    <property type="protein sequence ID" value="QSE92770.1"/>
    <property type="molecule type" value="Genomic_DNA"/>
</dbReference>
<dbReference type="RefSeq" id="WP_206009222.1">
    <property type="nucleotide sequence ID" value="NZ_CP070619.1"/>
</dbReference>
<sequence>MGKCAEEFEVGEVSVSPGRTVTETDVVQYSWISGDTNPMHTDAEYSARSPVGQRIAHGTLGMSICTGLSARMGQFDGTSIAALGVDEWQFVKPVFIGDTVYLRTTVISARVSSSKPDRGVVVRQMELLNQNWEVTQRGLMKTMVYSKAGLAAAELDNHTSDTQSDTQSVTEGAHA</sequence>
<protein>
    <submittedName>
        <fullName evidence="4">Dehydratase</fullName>
    </submittedName>
</protein>
<dbReference type="PANTHER" id="PTHR43664">
    <property type="entry name" value="MONOAMINE OXIDASE-RELATED"/>
    <property type="match status" value="1"/>
</dbReference>
<evidence type="ECO:0000259" key="3">
    <source>
        <dbReference type="Pfam" id="PF01575"/>
    </source>
</evidence>
<dbReference type="Gene3D" id="3.10.129.10">
    <property type="entry name" value="Hotdog Thioesterase"/>
    <property type="match status" value="1"/>
</dbReference>
<evidence type="ECO:0000256" key="2">
    <source>
        <dbReference type="SAM" id="MobiDB-lite"/>
    </source>
</evidence>
<dbReference type="SUPFAM" id="SSF54637">
    <property type="entry name" value="Thioesterase/thiol ester dehydrase-isomerase"/>
    <property type="match status" value="1"/>
</dbReference>